<gene>
    <name evidence="3" type="ORF">SAMN04488117_111108</name>
</gene>
<dbReference type="RefSeq" id="WP_074646404.1">
    <property type="nucleotide sequence ID" value="NZ_FNBL01000011.1"/>
</dbReference>
<keyword evidence="1" id="KW-1133">Transmembrane helix</keyword>
<feature type="domain" description="EamA" evidence="2">
    <location>
        <begin position="161"/>
        <end position="283"/>
    </location>
</feature>
<feature type="transmembrane region" description="Helical" evidence="1">
    <location>
        <begin position="158"/>
        <end position="177"/>
    </location>
</feature>
<reference evidence="3 4" key="1">
    <citation type="submission" date="2016-10" db="EMBL/GenBank/DDBJ databases">
        <authorList>
            <person name="de Groot N.N."/>
        </authorList>
    </citation>
    <scope>NUCLEOTIDE SEQUENCE [LARGE SCALE GENOMIC DNA]</scope>
    <source>
        <strain evidence="3 4">DSM 27375</strain>
    </source>
</reference>
<evidence type="ECO:0000313" key="3">
    <source>
        <dbReference type="EMBL" id="SDG08033.1"/>
    </source>
</evidence>
<feature type="transmembrane region" description="Helical" evidence="1">
    <location>
        <begin position="134"/>
        <end position="152"/>
    </location>
</feature>
<keyword evidence="1" id="KW-0812">Transmembrane</keyword>
<dbReference type="PANTHER" id="PTHR22911:SF103">
    <property type="entry name" value="BLR2811 PROTEIN"/>
    <property type="match status" value="1"/>
</dbReference>
<feature type="domain" description="EamA" evidence="2">
    <location>
        <begin position="17"/>
        <end position="149"/>
    </location>
</feature>
<sequence>MHTVHTALSKAPGAYMQGILLMIAGVACLSANDAIAKALTADYSPLQILFLRNVIALPFTVVIAVLMGGPSALRSHRPVAHLLRGALWVSATMMFFTSFIHLALAEATALIFVAPFFITLISALFLGEKVGWRRWLAVLAGFFGVLVIIRPGGATFQLISLLPVATALVYALLMLSARWVDPRESVWTLLVYLTCAGALLSGLIVPLVWVPVRSGDLWLFAGIAMFGTAGMTMMTQAFRRAPAVVVAPLDYTGLLWATLFGWVLWRERLDMMTIVGAALIIASGVDTIFREKRHGGT</sequence>
<accession>A0A1G7RBD7</accession>
<evidence type="ECO:0000259" key="2">
    <source>
        <dbReference type="Pfam" id="PF00892"/>
    </source>
</evidence>
<dbReference type="GO" id="GO:0016020">
    <property type="term" value="C:membrane"/>
    <property type="evidence" value="ECO:0007669"/>
    <property type="project" value="InterPro"/>
</dbReference>
<keyword evidence="1" id="KW-0472">Membrane</keyword>
<dbReference type="SUPFAM" id="SSF103481">
    <property type="entry name" value="Multidrug resistance efflux transporter EmrE"/>
    <property type="match status" value="2"/>
</dbReference>
<organism evidence="3 4">
    <name type="scientific">Celeribacter baekdonensis</name>
    <dbReference type="NCBI Taxonomy" id="875171"/>
    <lineage>
        <taxon>Bacteria</taxon>
        <taxon>Pseudomonadati</taxon>
        <taxon>Pseudomonadota</taxon>
        <taxon>Alphaproteobacteria</taxon>
        <taxon>Rhodobacterales</taxon>
        <taxon>Roseobacteraceae</taxon>
        <taxon>Celeribacter</taxon>
    </lineage>
</organism>
<dbReference type="PANTHER" id="PTHR22911">
    <property type="entry name" value="ACYL-MALONYL CONDENSING ENZYME-RELATED"/>
    <property type="match status" value="1"/>
</dbReference>
<feature type="transmembrane region" description="Helical" evidence="1">
    <location>
        <begin position="109"/>
        <end position="127"/>
    </location>
</feature>
<dbReference type="AlphaFoldDB" id="A0A1G7RBD7"/>
<evidence type="ECO:0000313" key="4">
    <source>
        <dbReference type="Proteomes" id="UP000182284"/>
    </source>
</evidence>
<proteinExistence type="predicted"/>
<feature type="transmembrane region" description="Helical" evidence="1">
    <location>
        <begin position="217"/>
        <end position="234"/>
    </location>
</feature>
<protein>
    <submittedName>
        <fullName evidence="3">EamA domain-containing membrane protein RarD</fullName>
    </submittedName>
</protein>
<evidence type="ECO:0000256" key="1">
    <source>
        <dbReference type="SAM" id="Phobius"/>
    </source>
</evidence>
<dbReference type="Gene3D" id="1.10.3730.20">
    <property type="match status" value="1"/>
</dbReference>
<dbReference type="EMBL" id="FNBL01000011">
    <property type="protein sequence ID" value="SDG08033.1"/>
    <property type="molecule type" value="Genomic_DNA"/>
</dbReference>
<dbReference type="OrthoDB" id="9812899at2"/>
<dbReference type="Proteomes" id="UP000182284">
    <property type="component" value="Unassembled WGS sequence"/>
</dbReference>
<dbReference type="InterPro" id="IPR037185">
    <property type="entry name" value="EmrE-like"/>
</dbReference>
<dbReference type="Pfam" id="PF00892">
    <property type="entry name" value="EamA"/>
    <property type="match status" value="2"/>
</dbReference>
<feature type="transmembrane region" description="Helical" evidence="1">
    <location>
        <begin position="85"/>
        <end position="103"/>
    </location>
</feature>
<feature type="transmembrane region" description="Helical" evidence="1">
    <location>
        <begin position="241"/>
        <end position="265"/>
    </location>
</feature>
<name>A0A1G7RBD7_9RHOB</name>
<feature type="transmembrane region" description="Helical" evidence="1">
    <location>
        <begin position="189"/>
        <end position="211"/>
    </location>
</feature>
<feature type="transmembrane region" description="Helical" evidence="1">
    <location>
        <begin position="54"/>
        <end position="73"/>
    </location>
</feature>
<dbReference type="InterPro" id="IPR000620">
    <property type="entry name" value="EamA_dom"/>
</dbReference>